<feature type="compositionally biased region" description="Low complexity" evidence="1">
    <location>
        <begin position="427"/>
        <end position="448"/>
    </location>
</feature>
<dbReference type="SUPFAM" id="SSF58038">
    <property type="entry name" value="SNARE fusion complex"/>
    <property type="match status" value="1"/>
</dbReference>
<feature type="region of interest" description="Disordered" evidence="1">
    <location>
        <begin position="372"/>
        <end position="594"/>
    </location>
</feature>
<dbReference type="AlphaFoldDB" id="A0A0G4FKF0"/>
<dbReference type="PROSITE" id="PS50192">
    <property type="entry name" value="T_SNARE"/>
    <property type="match status" value="1"/>
</dbReference>
<protein>
    <recommendedName>
        <fullName evidence="2">t-SNARE coiled-coil homology domain-containing protein</fullName>
    </recommendedName>
</protein>
<evidence type="ECO:0000259" key="2">
    <source>
        <dbReference type="PROSITE" id="PS50192"/>
    </source>
</evidence>
<dbReference type="Gene3D" id="1.20.5.110">
    <property type="match status" value="1"/>
</dbReference>
<accession>A0A0G4FKF0</accession>
<feature type="compositionally biased region" description="Basic and acidic residues" evidence="1">
    <location>
        <begin position="567"/>
        <end position="580"/>
    </location>
</feature>
<proteinExistence type="predicted"/>
<feature type="compositionally biased region" description="Polar residues" evidence="1">
    <location>
        <begin position="548"/>
        <end position="560"/>
    </location>
</feature>
<feature type="region of interest" description="Disordered" evidence="1">
    <location>
        <begin position="212"/>
        <end position="253"/>
    </location>
</feature>
<dbReference type="VEuPathDB" id="CryptoDB:Cvel_17458"/>
<organism evidence="3">
    <name type="scientific">Chromera velia CCMP2878</name>
    <dbReference type="NCBI Taxonomy" id="1169474"/>
    <lineage>
        <taxon>Eukaryota</taxon>
        <taxon>Sar</taxon>
        <taxon>Alveolata</taxon>
        <taxon>Colpodellida</taxon>
        <taxon>Chromeraceae</taxon>
        <taxon>Chromera</taxon>
    </lineage>
</organism>
<reference evidence="3" key="1">
    <citation type="submission" date="2014-11" db="EMBL/GenBank/DDBJ databases">
        <authorList>
            <person name="Otto D Thomas"/>
            <person name="Naeem Raeece"/>
        </authorList>
    </citation>
    <scope>NUCLEOTIDE SEQUENCE</scope>
</reference>
<feature type="compositionally biased region" description="Basic and acidic residues" evidence="1">
    <location>
        <begin position="390"/>
        <end position="400"/>
    </location>
</feature>
<dbReference type="InterPro" id="IPR000727">
    <property type="entry name" value="T_SNARE_dom"/>
</dbReference>
<name>A0A0G4FKF0_9ALVE</name>
<feature type="domain" description="T-SNARE coiled-coil homology" evidence="2">
    <location>
        <begin position="256"/>
        <end position="318"/>
    </location>
</feature>
<feature type="region of interest" description="Disordered" evidence="1">
    <location>
        <begin position="53"/>
        <end position="73"/>
    </location>
</feature>
<evidence type="ECO:0000256" key="1">
    <source>
        <dbReference type="SAM" id="MobiDB-lite"/>
    </source>
</evidence>
<evidence type="ECO:0000313" key="3">
    <source>
        <dbReference type="EMBL" id="CEM14197.1"/>
    </source>
</evidence>
<sequence length="594" mass="62973">MAEEVVVPDYKQLCLSLQQLSESVSRIERLCRQADVYVDDRAGRAQWADGINRSSSSSLRGECGKADASTASQPQRNLLRGPMRRQMHEAVTTAVTTKESLTEGFQKAAAALPVPPEQDEVFRLEKLWEDFVKVAERFESIVEANSLDELVSGEGGDVGQLDDAEAYAHEGTGNEASMSGEARAALLPSSSARVSGQGGGEAAQQYRPVLEYHPSDSYFPPGPSASSSASPQTTEQKQKQMYHQQQNRWEESPLEVELARERAAEALKVARDAAELREIQGHLAAEVSQQGDSIEGAGETIERTELAAKGATVQLAMASKKKSKGWTWRGGGVGAVAGGLIGCAFGPVGAAVGATLGGGVGVVGSSSLQKAHSKKMDTIVEKNAAPPPPEDPRGEGESRRGSSTGRRMSAFFGNVKIRNPFRSTTAQQQQQGDATSSSRLGSRPSGSRSFDRAAGGAGDSSDLFEDPENPVVQDSLEAFLDLSAQKRDPGESMPMTGRLLVNGGDRLGVSKPRAPGSLSPSAGARGNPFETSEKTKNNPFQLSEDENTSPFQGEANNRVTAENLASEGREVGHNEREDSHGGAGPSALDHLRAS</sequence>
<dbReference type="EMBL" id="CDMZ01000434">
    <property type="protein sequence ID" value="CEM14197.1"/>
    <property type="molecule type" value="Genomic_DNA"/>
</dbReference>
<gene>
    <name evidence="3" type="ORF">Cvel_17458</name>
</gene>